<feature type="compositionally biased region" description="Polar residues" evidence="1">
    <location>
        <begin position="11"/>
        <end position="20"/>
    </location>
</feature>
<organism evidence="2 3">
    <name type="scientific">Lasallia pustulata</name>
    <dbReference type="NCBI Taxonomy" id="136370"/>
    <lineage>
        <taxon>Eukaryota</taxon>
        <taxon>Fungi</taxon>
        <taxon>Dikarya</taxon>
        <taxon>Ascomycota</taxon>
        <taxon>Pezizomycotina</taxon>
        <taxon>Lecanoromycetes</taxon>
        <taxon>OSLEUM clade</taxon>
        <taxon>Umbilicariomycetidae</taxon>
        <taxon>Umbilicariales</taxon>
        <taxon>Umbilicariaceae</taxon>
        <taxon>Lasallia</taxon>
    </lineage>
</organism>
<name>A0A5M8PE91_9LECA</name>
<proteinExistence type="predicted"/>
<gene>
    <name evidence="2" type="ORF">FRX48_09026</name>
</gene>
<comment type="caution">
    <text evidence="2">The sequence shown here is derived from an EMBL/GenBank/DDBJ whole genome shotgun (WGS) entry which is preliminary data.</text>
</comment>
<dbReference type="AlphaFoldDB" id="A0A5M8PE91"/>
<feature type="region of interest" description="Disordered" evidence="1">
    <location>
        <begin position="1"/>
        <end position="20"/>
    </location>
</feature>
<reference evidence="2 3" key="1">
    <citation type="submission" date="2019-09" db="EMBL/GenBank/DDBJ databases">
        <title>The hologenome of the rock-dwelling lichen Lasallia pustulata.</title>
        <authorList>
            <person name="Greshake Tzovaras B."/>
            <person name="Segers F."/>
            <person name="Bicker A."/>
            <person name="Dal Grande F."/>
            <person name="Otte J."/>
            <person name="Hankeln T."/>
            <person name="Schmitt I."/>
            <person name="Ebersberger I."/>
        </authorList>
    </citation>
    <scope>NUCLEOTIDE SEQUENCE [LARGE SCALE GENOMIC DNA]</scope>
    <source>
        <strain evidence="2">A1-1</strain>
    </source>
</reference>
<protein>
    <submittedName>
        <fullName evidence="2">Uncharacterized protein</fullName>
    </submittedName>
</protein>
<evidence type="ECO:0000313" key="3">
    <source>
        <dbReference type="Proteomes" id="UP000324767"/>
    </source>
</evidence>
<dbReference type="Proteomes" id="UP000324767">
    <property type="component" value="Unassembled WGS sequence"/>
</dbReference>
<evidence type="ECO:0000256" key="1">
    <source>
        <dbReference type="SAM" id="MobiDB-lite"/>
    </source>
</evidence>
<dbReference type="EMBL" id="VXIT01000019">
    <property type="protein sequence ID" value="KAA6407224.1"/>
    <property type="molecule type" value="Genomic_DNA"/>
</dbReference>
<accession>A0A5M8PE91</accession>
<sequence>MVRPSTPPLPSIQNGLEGPQQNFNTFASCVPFGNEGPDASGKRRSQSPHCYPLLIAVSDALKPRYERASDC</sequence>
<evidence type="ECO:0000313" key="2">
    <source>
        <dbReference type="EMBL" id="KAA6407224.1"/>
    </source>
</evidence>
<feature type="compositionally biased region" description="Pro residues" evidence="1">
    <location>
        <begin position="1"/>
        <end position="10"/>
    </location>
</feature>
<dbReference type="PROSITE" id="PS51257">
    <property type="entry name" value="PROKAR_LIPOPROTEIN"/>
    <property type="match status" value="1"/>
</dbReference>